<evidence type="ECO:0000256" key="1">
    <source>
        <dbReference type="ARBA" id="ARBA00008007"/>
    </source>
</evidence>
<proteinExistence type="inferred from homology"/>
<protein>
    <submittedName>
        <fullName evidence="4">ComF family protein</fullName>
    </submittedName>
</protein>
<dbReference type="InterPro" id="IPR000836">
    <property type="entry name" value="PRTase_dom"/>
</dbReference>
<feature type="domain" description="Phosphoribosyltransferase" evidence="2">
    <location>
        <begin position="150"/>
        <end position="243"/>
    </location>
</feature>
<gene>
    <name evidence="4" type="ORF">QN243_02100</name>
</gene>
<accession>A0ABZ0JNB1</accession>
<keyword evidence="5" id="KW-1185">Reference proteome</keyword>
<dbReference type="InterPro" id="IPR044005">
    <property type="entry name" value="DZR_2"/>
</dbReference>
<name>A0ABZ0JNB1_9XANT</name>
<dbReference type="Pfam" id="PF00156">
    <property type="entry name" value="Pribosyltran"/>
    <property type="match status" value="1"/>
</dbReference>
<evidence type="ECO:0000259" key="3">
    <source>
        <dbReference type="Pfam" id="PF18912"/>
    </source>
</evidence>
<sequence length="245" mass="26336">MQSPVNFTMLGLVDGGWRWLQRRLLPERCLVCGEPGVPGLDLCAACREGVPWNAAACCRCALPLPALDAEQVCGVCQRRPPPLERVASACVYAAPVDGLLRRFKFHQDLAAGRLLAALLQARCAALPRPQALLPVPLHPARLRQRGYDQALELARPLARALALPLCLELQRVRATAAQSELDARARRRNLRGAFAVPASASAVLPAHVALVDDVMTTGATLHAAAQALRRAGVARVDAWVVARVP</sequence>
<dbReference type="CDD" id="cd06223">
    <property type="entry name" value="PRTases_typeI"/>
    <property type="match status" value="1"/>
</dbReference>
<dbReference type="Gene3D" id="3.40.50.2020">
    <property type="match status" value="1"/>
</dbReference>
<reference evidence="4 5" key="1">
    <citation type="submission" date="2023-05" db="EMBL/GenBank/DDBJ databases">
        <title>Xanthomonas rydalmerenesis sp. nov., a novel Xanthomonas species isolated from Fragaria x ananassa.</title>
        <authorList>
            <person name="McKnight D.J.E."/>
            <person name="Wong-Bajracharya J."/>
            <person name="Okoh E.B."/>
            <person name="Snijders F."/>
            <person name="Lidbetter F."/>
            <person name="Webster J."/>
            <person name="Djordjevic S.P."/>
            <person name="Bogema D.R."/>
            <person name="Chapman T.A."/>
        </authorList>
    </citation>
    <scope>NUCLEOTIDE SEQUENCE [LARGE SCALE GENOMIC DNA]</scope>
    <source>
        <strain evidence="4 5">DAR34883</strain>
    </source>
</reference>
<dbReference type="EMBL" id="CP126172">
    <property type="protein sequence ID" value="WOS41299.1"/>
    <property type="molecule type" value="Genomic_DNA"/>
</dbReference>
<evidence type="ECO:0000259" key="2">
    <source>
        <dbReference type="Pfam" id="PF00156"/>
    </source>
</evidence>
<comment type="similarity">
    <text evidence="1">Belongs to the ComF/GntX family.</text>
</comment>
<dbReference type="PANTHER" id="PTHR47505">
    <property type="entry name" value="DNA UTILIZATION PROTEIN YHGH"/>
    <property type="match status" value="1"/>
</dbReference>
<dbReference type="RefSeq" id="WP_184647304.1">
    <property type="nucleotide sequence ID" value="NZ_CP126170.1"/>
</dbReference>
<dbReference type="SUPFAM" id="SSF53271">
    <property type="entry name" value="PRTase-like"/>
    <property type="match status" value="1"/>
</dbReference>
<feature type="domain" description="Double zinc ribbon" evidence="3">
    <location>
        <begin position="22"/>
        <end position="77"/>
    </location>
</feature>
<dbReference type="Pfam" id="PF18912">
    <property type="entry name" value="DZR_2"/>
    <property type="match status" value="1"/>
</dbReference>
<evidence type="ECO:0000313" key="4">
    <source>
        <dbReference type="EMBL" id="WOS41299.1"/>
    </source>
</evidence>
<dbReference type="InterPro" id="IPR029057">
    <property type="entry name" value="PRTase-like"/>
</dbReference>
<dbReference type="Proteomes" id="UP001302020">
    <property type="component" value="Chromosome"/>
</dbReference>
<evidence type="ECO:0000313" key="5">
    <source>
        <dbReference type="Proteomes" id="UP001302020"/>
    </source>
</evidence>
<dbReference type="InterPro" id="IPR051910">
    <property type="entry name" value="ComF/GntX_DNA_util-trans"/>
</dbReference>
<organism evidence="4 5">
    <name type="scientific">Xanthomonas rydalmerensis</name>
    <dbReference type="NCBI Taxonomy" id="3046274"/>
    <lineage>
        <taxon>Bacteria</taxon>
        <taxon>Pseudomonadati</taxon>
        <taxon>Pseudomonadota</taxon>
        <taxon>Gammaproteobacteria</taxon>
        <taxon>Lysobacterales</taxon>
        <taxon>Lysobacteraceae</taxon>
        <taxon>Xanthomonas</taxon>
    </lineage>
</organism>
<dbReference type="PANTHER" id="PTHR47505:SF1">
    <property type="entry name" value="DNA UTILIZATION PROTEIN YHGH"/>
    <property type="match status" value="1"/>
</dbReference>